<dbReference type="Proteomes" id="UP000054564">
    <property type="component" value="Unassembled WGS sequence"/>
</dbReference>
<gene>
    <name evidence="2" type="ORF">PSTG_00505</name>
</gene>
<comment type="caution">
    <text evidence="2">The sequence shown here is derived from an EMBL/GenBank/DDBJ whole genome shotgun (WGS) entry which is preliminary data.</text>
</comment>
<feature type="region of interest" description="Disordered" evidence="1">
    <location>
        <begin position="138"/>
        <end position="188"/>
    </location>
</feature>
<dbReference type="EMBL" id="AJIL01000003">
    <property type="protein sequence ID" value="KNF06631.1"/>
    <property type="molecule type" value="Genomic_DNA"/>
</dbReference>
<reference evidence="3" key="1">
    <citation type="submission" date="2014-03" db="EMBL/GenBank/DDBJ databases">
        <title>The Genome Sequence of Puccinia striiformis f. sp. tritici PST-78.</title>
        <authorList>
            <consortium name="The Broad Institute Genome Sequencing Platform"/>
            <person name="Cuomo C."/>
            <person name="Hulbert S."/>
            <person name="Chen X."/>
            <person name="Walker B."/>
            <person name="Young S.K."/>
            <person name="Zeng Q."/>
            <person name="Gargeya S."/>
            <person name="Fitzgerald M."/>
            <person name="Haas B."/>
            <person name="Abouelleil A."/>
            <person name="Alvarado L."/>
            <person name="Arachchi H.M."/>
            <person name="Berlin A.M."/>
            <person name="Chapman S.B."/>
            <person name="Goldberg J."/>
            <person name="Griggs A."/>
            <person name="Gujja S."/>
            <person name="Hansen M."/>
            <person name="Howarth C."/>
            <person name="Imamovic A."/>
            <person name="Larimer J."/>
            <person name="McCowan C."/>
            <person name="Montmayeur A."/>
            <person name="Murphy C."/>
            <person name="Neiman D."/>
            <person name="Pearson M."/>
            <person name="Priest M."/>
            <person name="Roberts A."/>
            <person name="Saif S."/>
            <person name="Shea T."/>
            <person name="Sisk P."/>
            <person name="Sykes S."/>
            <person name="Wortman J."/>
            <person name="Nusbaum C."/>
            <person name="Birren B."/>
        </authorList>
    </citation>
    <scope>NUCLEOTIDE SEQUENCE [LARGE SCALE GENOMIC DNA]</scope>
    <source>
        <strain evidence="3">race PST-78</strain>
    </source>
</reference>
<feature type="compositionally biased region" description="Basic residues" evidence="1">
    <location>
        <begin position="172"/>
        <end position="188"/>
    </location>
</feature>
<dbReference type="AlphaFoldDB" id="A0A0L0W550"/>
<keyword evidence="3" id="KW-1185">Reference proteome</keyword>
<accession>A0A0L0W550</accession>
<organism evidence="2 3">
    <name type="scientific">Puccinia striiformis f. sp. tritici PST-78</name>
    <dbReference type="NCBI Taxonomy" id="1165861"/>
    <lineage>
        <taxon>Eukaryota</taxon>
        <taxon>Fungi</taxon>
        <taxon>Dikarya</taxon>
        <taxon>Basidiomycota</taxon>
        <taxon>Pucciniomycotina</taxon>
        <taxon>Pucciniomycetes</taxon>
        <taxon>Pucciniales</taxon>
        <taxon>Pucciniaceae</taxon>
        <taxon>Puccinia</taxon>
    </lineage>
</organism>
<evidence type="ECO:0000313" key="3">
    <source>
        <dbReference type="Proteomes" id="UP000054564"/>
    </source>
</evidence>
<sequence length="188" mass="21657">MQPDPRPQNHGPPGMGPPPFPHPQFECYYCDSAEHSSMFCPKLPEDISNKLVPQLGPNYYYPDRELMIRNTGSSVRELVHKFHEDEAQDKKTNVAYMEPAERQESTAFMIPTDRWEMWSPPEMHYGKEDEENLIGFGLQRSARTGDKDKGKAPAQHPQSQPESRGDDQQAHLKLHLATRKPIRIHQNQ</sequence>
<protein>
    <submittedName>
        <fullName evidence="2">Uncharacterized protein</fullName>
    </submittedName>
</protein>
<evidence type="ECO:0000256" key="1">
    <source>
        <dbReference type="SAM" id="MobiDB-lite"/>
    </source>
</evidence>
<name>A0A0L0W550_9BASI</name>
<proteinExistence type="predicted"/>
<evidence type="ECO:0000313" key="2">
    <source>
        <dbReference type="EMBL" id="KNF06631.1"/>
    </source>
</evidence>